<dbReference type="InterPro" id="IPR041694">
    <property type="entry name" value="ADH_N_2"/>
</dbReference>
<dbReference type="InterPro" id="IPR020843">
    <property type="entry name" value="ER"/>
</dbReference>
<protein>
    <submittedName>
        <fullName evidence="4">Putative membrane protein</fullName>
    </submittedName>
</protein>
<dbReference type="AlphaFoldDB" id="A0A2G5I9M1"/>
<dbReference type="SUPFAM" id="SSF50129">
    <property type="entry name" value="GroES-like"/>
    <property type="match status" value="1"/>
</dbReference>
<organism evidence="4 6">
    <name type="scientific">Cercospora beticola</name>
    <name type="common">Sugarbeet leaf spot fungus</name>
    <dbReference type="NCBI Taxonomy" id="122368"/>
    <lineage>
        <taxon>Eukaryota</taxon>
        <taxon>Fungi</taxon>
        <taxon>Dikarya</taxon>
        <taxon>Ascomycota</taxon>
        <taxon>Pezizomycotina</taxon>
        <taxon>Dothideomycetes</taxon>
        <taxon>Dothideomycetidae</taxon>
        <taxon>Mycosphaerellales</taxon>
        <taxon>Mycosphaerellaceae</taxon>
        <taxon>Cercospora</taxon>
    </lineage>
</organism>
<dbReference type="Pfam" id="PF00107">
    <property type="entry name" value="ADH_zinc_N"/>
    <property type="match status" value="1"/>
</dbReference>
<evidence type="ECO:0000313" key="4">
    <source>
        <dbReference type="EMBL" id="PIB01183.1"/>
    </source>
</evidence>
<evidence type="ECO:0000313" key="7">
    <source>
        <dbReference type="Proteomes" id="UP001302367"/>
    </source>
</evidence>
<feature type="domain" description="Enoyl reductase (ER)" evidence="3">
    <location>
        <begin position="22"/>
        <end position="350"/>
    </location>
</feature>
<dbReference type="Proteomes" id="UP000230605">
    <property type="component" value="Chromosome 1"/>
</dbReference>
<evidence type="ECO:0000256" key="1">
    <source>
        <dbReference type="ARBA" id="ARBA00023002"/>
    </source>
</evidence>
<dbReference type="EMBL" id="CP134184">
    <property type="protein sequence ID" value="WPA95511.1"/>
    <property type="molecule type" value="Genomic_DNA"/>
</dbReference>
<dbReference type="PANTHER" id="PTHR43205">
    <property type="entry name" value="PROSTAGLANDIN REDUCTASE"/>
    <property type="match status" value="1"/>
</dbReference>
<reference evidence="4 6" key="1">
    <citation type="submission" date="2015-10" db="EMBL/GenBank/DDBJ databases">
        <title>The cercosporin biosynthetic gene cluster was horizontally transferred to several fungal lineages and shown to be expanded in Cercospora beticola based on microsynteny with recipient genomes.</title>
        <authorList>
            <person name="De Jonge R."/>
            <person name="Ebert M.K."/>
            <person name="Suttle J.C."/>
            <person name="Jurick Ii W.M."/>
            <person name="Secor G.A."/>
            <person name="Thomma B.P."/>
            <person name="Van De Peer Y."/>
            <person name="Bolton M.D."/>
        </authorList>
    </citation>
    <scope>NUCLEOTIDE SEQUENCE [LARGE SCALE GENOMIC DNA]</scope>
    <source>
        <strain evidence="4 6">09-40</strain>
    </source>
</reference>
<dbReference type="CDD" id="cd05288">
    <property type="entry name" value="PGDH"/>
    <property type="match status" value="1"/>
</dbReference>
<accession>A0A2G5I9M1</accession>
<dbReference type="OrthoDB" id="809632at2759"/>
<keyword evidence="7" id="KW-1185">Reference proteome</keyword>
<dbReference type="InterPro" id="IPR045010">
    <property type="entry name" value="MDR_fam"/>
</dbReference>
<evidence type="ECO:0000313" key="6">
    <source>
        <dbReference type="Proteomes" id="UP000230605"/>
    </source>
</evidence>
<dbReference type="Gene3D" id="3.90.180.10">
    <property type="entry name" value="Medium-chain alcohol dehydrogenases, catalytic domain"/>
    <property type="match status" value="1"/>
</dbReference>
<dbReference type="PANTHER" id="PTHR43205:SF19">
    <property type="entry name" value="ENOYL REDUCTASE (ER) DOMAIN-CONTAINING PROTEIN"/>
    <property type="match status" value="1"/>
</dbReference>
<dbReference type="InterPro" id="IPR013149">
    <property type="entry name" value="ADH-like_C"/>
</dbReference>
<dbReference type="EMBL" id="LKMD01000100">
    <property type="protein sequence ID" value="PIB01183.1"/>
    <property type="molecule type" value="Genomic_DNA"/>
</dbReference>
<dbReference type="GO" id="GO:0016628">
    <property type="term" value="F:oxidoreductase activity, acting on the CH-CH group of donors, NAD or NADP as acceptor"/>
    <property type="evidence" value="ECO:0007669"/>
    <property type="project" value="InterPro"/>
</dbReference>
<evidence type="ECO:0000256" key="2">
    <source>
        <dbReference type="SAM" id="MobiDB-lite"/>
    </source>
</evidence>
<sequence length="353" mass="38562">MGQKTKQWQLAHKPRDDPQLEGPEQTFKLVEDVELPDLQDDEVLVKTLYLSNDPAQRGWIDPDIPPERLYLPPVKLGAPMSARGLAEVIESKSSKFKKGDTVLAPTNWSEYAIAKDSSVQPAPDLPNNISKTAYLGALGMTGLTAYFGLTGVANTTKDDIVVISGAAGATGSMAVQIAKKIIGAKKVIGMAGTDEKCRWVEKIGADVCLNYKSKTFAEDLKAATPAPEGYANVYFDNVGGEILDLMFTRMGHGGRIIACGAISQYNTAQERTTGLKNWFEVVIMRLNIKGFIVLDFMKDFPKAIEVFQQALKEGKLDLEGGETVVKGKFEDIPRTWTKLFEGGNQGKLVTQIE</sequence>
<keyword evidence="1" id="KW-0560">Oxidoreductase</keyword>
<dbReference type="InterPro" id="IPR036291">
    <property type="entry name" value="NAD(P)-bd_dom_sf"/>
</dbReference>
<name>A0A2G5I9M1_CERBT</name>
<dbReference type="FunFam" id="3.40.50.720:FF:000121">
    <property type="entry name" value="Prostaglandin reductase 2"/>
    <property type="match status" value="1"/>
</dbReference>
<dbReference type="SMART" id="SM00829">
    <property type="entry name" value="PKS_ER"/>
    <property type="match status" value="1"/>
</dbReference>
<evidence type="ECO:0000313" key="5">
    <source>
        <dbReference type="EMBL" id="WPA95511.1"/>
    </source>
</evidence>
<reference evidence="5 7" key="2">
    <citation type="submission" date="2023-09" db="EMBL/GenBank/DDBJ databases">
        <title>Complete-Gapless Cercospora beticola genome.</title>
        <authorList>
            <person name="Wyatt N.A."/>
            <person name="Spanner R.E."/>
            <person name="Bolton M.D."/>
        </authorList>
    </citation>
    <scope>NUCLEOTIDE SEQUENCE [LARGE SCALE GENOMIC DNA]</scope>
    <source>
        <strain evidence="5">Cb09-40</strain>
    </source>
</reference>
<proteinExistence type="predicted"/>
<dbReference type="Proteomes" id="UP001302367">
    <property type="component" value="Chromosome 1"/>
</dbReference>
<gene>
    <name evidence="4" type="ORF">CB0940_00108</name>
    <name evidence="5" type="ORF">RHO25_000112</name>
</gene>
<feature type="region of interest" description="Disordered" evidence="2">
    <location>
        <begin position="1"/>
        <end position="22"/>
    </location>
</feature>
<dbReference type="Gene3D" id="3.40.50.720">
    <property type="entry name" value="NAD(P)-binding Rossmann-like Domain"/>
    <property type="match status" value="1"/>
</dbReference>
<dbReference type="SUPFAM" id="SSF51735">
    <property type="entry name" value="NAD(P)-binding Rossmann-fold domains"/>
    <property type="match status" value="1"/>
</dbReference>
<evidence type="ECO:0000259" key="3">
    <source>
        <dbReference type="SMART" id="SM00829"/>
    </source>
</evidence>
<dbReference type="Pfam" id="PF16884">
    <property type="entry name" value="ADH_N_2"/>
    <property type="match status" value="1"/>
</dbReference>
<dbReference type="InterPro" id="IPR011032">
    <property type="entry name" value="GroES-like_sf"/>
</dbReference>